<evidence type="ECO:0000313" key="2">
    <source>
        <dbReference type="EMBL" id="EAR30249.1"/>
    </source>
</evidence>
<evidence type="ECO:0000256" key="1">
    <source>
        <dbReference type="SAM" id="Phobius"/>
    </source>
</evidence>
<gene>
    <name evidence="2" type="ORF">PTD2_01731</name>
</gene>
<dbReference type="EMBL" id="AAOH01000001">
    <property type="protein sequence ID" value="EAR30249.1"/>
    <property type="molecule type" value="Genomic_DNA"/>
</dbReference>
<organism evidence="2 3">
    <name type="scientific">Pseudoalteromonas tunicata D2</name>
    <dbReference type="NCBI Taxonomy" id="87626"/>
    <lineage>
        <taxon>Bacteria</taxon>
        <taxon>Pseudomonadati</taxon>
        <taxon>Pseudomonadota</taxon>
        <taxon>Gammaproteobacteria</taxon>
        <taxon>Alteromonadales</taxon>
        <taxon>Pseudoalteromonadaceae</taxon>
        <taxon>Pseudoalteromonas</taxon>
    </lineage>
</organism>
<feature type="transmembrane region" description="Helical" evidence="1">
    <location>
        <begin position="5"/>
        <end position="23"/>
    </location>
</feature>
<name>A4C3W7_9GAMM</name>
<keyword evidence="1" id="KW-0472">Membrane</keyword>
<evidence type="ECO:0008006" key="4">
    <source>
        <dbReference type="Google" id="ProtNLM"/>
    </source>
</evidence>
<keyword evidence="3" id="KW-1185">Reference proteome</keyword>
<dbReference type="Proteomes" id="UP000006201">
    <property type="component" value="Unassembled WGS sequence"/>
</dbReference>
<evidence type="ECO:0000313" key="3">
    <source>
        <dbReference type="Proteomes" id="UP000006201"/>
    </source>
</evidence>
<sequence length="69" mass="8121">MKKTFFTFFAILFFVLGAIFFIVPGPSLIFIMLGLFLLSFYYPKARYYLKRCQSLLQKSCYAIDKALKK</sequence>
<dbReference type="HOGENOM" id="CLU_188465_0_0_6"/>
<protein>
    <recommendedName>
        <fullName evidence="4">Transmembrane protein (PGPGW)</fullName>
    </recommendedName>
</protein>
<keyword evidence="1" id="KW-0812">Transmembrane</keyword>
<keyword evidence="1" id="KW-1133">Transmembrane helix</keyword>
<dbReference type="RefSeq" id="WP_009836549.1">
    <property type="nucleotide sequence ID" value="NZ_AAOH01000001.1"/>
</dbReference>
<dbReference type="eggNOG" id="ENOG50336DS">
    <property type="taxonomic scope" value="Bacteria"/>
</dbReference>
<dbReference type="Pfam" id="PF09656">
    <property type="entry name" value="PGPGW"/>
    <property type="match status" value="1"/>
</dbReference>
<proteinExistence type="predicted"/>
<feature type="transmembrane region" description="Helical" evidence="1">
    <location>
        <begin position="29"/>
        <end position="49"/>
    </location>
</feature>
<dbReference type="AlphaFoldDB" id="A4C3W7"/>
<reference evidence="2 3" key="1">
    <citation type="submission" date="2006-02" db="EMBL/GenBank/DDBJ databases">
        <authorList>
            <person name="Moran M.A."/>
            <person name="Kjelleberg S."/>
            <person name="Egan S."/>
            <person name="Saunders N."/>
            <person name="Thomas T."/>
            <person name="Ferriera S."/>
            <person name="Johnson J."/>
            <person name="Kravitz S."/>
            <person name="Halpern A."/>
            <person name="Remington K."/>
            <person name="Beeson K."/>
            <person name="Tran B."/>
            <person name="Rogers Y.-H."/>
            <person name="Friedman R."/>
            <person name="Venter J.C."/>
        </authorList>
    </citation>
    <scope>NUCLEOTIDE SEQUENCE [LARGE SCALE GENOMIC DNA]</scope>
    <source>
        <strain evidence="2 3">D2</strain>
    </source>
</reference>
<dbReference type="InterPro" id="IPR019099">
    <property type="entry name" value="Uncharacterised_PGPGW_TM"/>
</dbReference>
<dbReference type="OrthoDB" id="6307178at2"/>
<accession>A4C3W7</accession>
<comment type="caution">
    <text evidence="2">The sequence shown here is derived from an EMBL/GenBank/DDBJ whole genome shotgun (WGS) entry which is preliminary data.</text>
</comment>